<reference evidence="1 2" key="1">
    <citation type="submission" date="2014-04" db="EMBL/GenBank/DDBJ databases">
        <authorList>
            <consortium name="DOE Joint Genome Institute"/>
            <person name="Kuo A."/>
            <person name="Kohler A."/>
            <person name="Costa M.D."/>
            <person name="Nagy L.G."/>
            <person name="Floudas D."/>
            <person name="Copeland A."/>
            <person name="Barry K.W."/>
            <person name="Cichocki N."/>
            <person name="Veneault-Fourrey C."/>
            <person name="LaButti K."/>
            <person name="Lindquist E.A."/>
            <person name="Lipzen A."/>
            <person name="Lundell T."/>
            <person name="Morin E."/>
            <person name="Murat C."/>
            <person name="Sun H."/>
            <person name="Tunlid A."/>
            <person name="Henrissat B."/>
            <person name="Grigoriev I.V."/>
            <person name="Hibbett D.S."/>
            <person name="Martin F."/>
            <person name="Nordberg H.P."/>
            <person name="Cantor M.N."/>
            <person name="Hua S.X."/>
        </authorList>
    </citation>
    <scope>NUCLEOTIDE SEQUENCE [LARGE SCALE GENOMIC DNA]</scope>
    <source>
        <strain evidence="1 2">441</strain>
    </source>
</reference>
<dbReference type="Proteomes" id="UP000054018">
    <property type="component" value="Unassembled WGS sequence"/>
</dbReference>
<dbReference type="AlphaFoldDB" id="A0A0C9ZUJ9"/>
<protein>
    <submittedName>
        <fullName evidence="1">Uncharacterized protein</fullName>
    </submittedName>
</protein>
<feature type="non-terminal residue" evidence="1">
    <location>
        <position position="113"/>
    </location>
</feature>
<dbReference type="OrthoDB" id="10273498at2759"/>
<sequence length="113" mass="12573">MFLEVMNHLPSAGSNLVSDFRSYRQPLPAKLKTNLENTEKQRRLKIMSNARNIVHPTHTYGASRCGVSGCGWPDNDRSTVKIIDSTKKYTTRVGVGESPMGLSLSRKSSHARV</sequence>
<evidence type="ECO:0000313" key="2">
    <source>
        <dbReference type="Proteomes" id="UP000054018"/>
    </source>
</evidence>
<name>A0A0C9ZUJ9_9AGAM</name>
<dbReference type="EMBL" id="KN833688">
    <property type="protein sequence ID" value="KIK29689.1"/>
    <property type="molecule type" value="Genomic_DNA"/>
</dbReference>
<gene>
    <name evidence="1" type="ORF">PISMIDRAFT_671628</name>
</gene>
<organism evidence="1 2">
    <name type="scientific">Pisolithus microcarpus 441</name>
    <dbReference type="NCBI Taxonomy" id="765257"/>
    <lineage>
        <taxon>Eukaryota</taxon>
        <taxon>Fungi</taxon>
        <taxon>Dikarya</taxon>
        <taxon>Basidiomycota</taxon>
        <taxon>Agaricomycotina</taxon>
        <taxon>Agaricomycetes</taxon>
        <taxon>Agaricomycetidae</taxon>
        <taxon>Boletales</taxon>
        <taxon>Sclerodermatineae</taxon>
        <taxon>Pisolithaceae</taxon>
        <taxon>Pisolithus</taxon>
    </lineage>
</organism>
<reference evidence="2" key="2">
    <citation type="submission" date="2015-01" db="EMBL/GenBank/DDBJ databases">
        <title>Evolutionary Origins and Diversification of the Mycorrhizal Mutualists.</title>
        <authorList>
            <consortium name="DOE Joint Genome Institute"/>
            <consortium name="Mycorrhizal Genomics Consortium"/>
            <person name="Kohler A."/>
            <person name="Kuo A."/>
            <person name="Nagy L.G."/>
            <person name="Floudas D."/>
            <person name="Copeland A."/>
            <person name="Barry K.W."/>
            <person name="Cichocki N."/>
            <person name="Veneault-Fourrey C."/>
            <person name="LaButti K."/>
            <person name="Lindquist E.A."/>
            <person name="Lipzen A."/>
            <person name="Lundell T."/>
            <person name="Morin E."/>
            <person name="Murat C."/>
            <person name="Riley R."/>
            <person name="Ohm R."/>
            <person name="Sun H."/>
            <person name="Tunlid A."/>
            <person name="Henrissat B."/>
            <person name="Grigoriev I.V."/>
            <person name="Hibbett D.S."/>
            <person name="Martin F."/>
        </authorList>
    </citation>
    <scope>NUCLEOTIDE SEQUENCE [LARGE SCALE GENOMIC DNA]</scope>
    <source>
        <strain evidence="2">441</strain>
    </source>
</reference>
<evidence type="ECO:0000313" key="1">
    <source>
        <dbReference type="EMBL" id="KIK29689.1"/>
    </source>
</evidence>
<proteinExistence type="predicted"/>
<dbReference type="HOGENOM" id="CLU_2139461_0_0_1"/>
<keyword evidence="2" id="KW-1185">Reference proteome</keyword>
<accession>A0A0C9ZUJ9</accession>